<evidence type="ECO:0000313" key="2">
    <source>
        <dbReference type="EMBL" id="KAJ9173806.1"/>
    </source>
</evidence>
<feature type="compositionally biased region" description="Basic and acidic residues" evidence="1">
    <location>
        <begin position="54"/>
        <end position="64"/>
    </location>
</feature>
<proteinExistence type="predicted"/>
<comment type="caution">
    <text evidence="2">The sequence shown here is derived from an EMBL/GenBank/DDBJ whole genome shotgun (WGS) entry which is preliminary data.</text>
</comment>
<evidence type="ECO:0000256" key="1">
    <source>
        <dbReference type="SAM" id="MobiDB-lite"/>
    </source>
</evidence>
<dbReference type="Proteomes" id="UP001174677">
    <property type="component" value="Chromosome 9"/>
</dbReference>
<feature type="region of interest" description="Disordered" evidence="1">
    <location>
        <begin position="54"/>
        <end position="73"/>
    </location>
</feature>
<name>A0ABQ9M0K7_HEVBR</name>
<protein>
    <submittedName>
        <fullName evidence="2">Uncharacterized protein</fullName>
    </submittedName>
</protein>
<accession>A0ABQ9M0K7</accession>
<sequence length="156" mass="18965">MKLKSQERGQTRYYLFHRSNRHDTNDCHQLIWEIERLMKKGYLKRFVRKEEAFTKREENKKREAQPMPVNDGSSGTIHMIVGRPLTCERRRRKRKGIQKIRDSKLMQHEPSMQCFLAVKLPMLYNAILRRSVLYDFEITTSIKYLMMKFPIEWELQ</sequence>
<evidence type="ECO:0000313" key="3">
    <source>
        <dbReference type="Proteomes" id="UP001174677"/>
    </source>
</evidence>
<gene>
    <name evidence="2" type="ORF">P3X46_016907</name>
</gene>
<dbReference type="EMBL" id="JARPOI010000009">
    <property type="protein sequence ID" value="KAJ9173806.1"/>
    <property type="molecule type" value="Genomic_DNA"/>
</dbReference>
<organism evidence="2 3">
    <name type="scientific">Hevea brasiliensis</name>
    <name type="common">Para rubber tree</name>
    <name type="synonym">Siphonia brasiliensis</name>
    <dbReference type="NCBI Taxonomy" id="3981"/>
    <lineage>
        <taxon>Eukaryota</taxon>
        <taxon>Viridiplantae</taxon>
        <taxon>Streptophyta</taxon>
        <taxon>Embryophyta</taxon>
        <taxon>Tracheophyta</taxon>
        <taxon>Spermatophyta</taxon>
        <taxon>Magnoliopsida</taxon>
        <taxon>eudicotyledons</taxon>
        <taxon>Gunneridae</taxon>
        <taxon>Pentapetalae</taxon>
        <taxon>rosids</taxon>
        <taxon>fabids</taxon>
        <taxon>Malpighiales</taxon>
        <taxon>Euphorbiaceae</taxon>
        <taxon>Crotonoideae</taxon>
        <taxon>Micrandreae</taxon>
        <taxon>Hevea</taxon>
    </lineage>
</organism>
<keyword evidence="3" id="KW-1185">Reference proteome</keyword>
<reference evidence="2" key="1">
    <citation type="journal article" date="2023" name="Plant Biotechnol. J.">
        <title>Chromosome-level wild Hevea brasiliensis genome provides new tools for genomic-assisted breeding and valuable loci to elevate rubber yield.</title>
        <authorList>
            <person name="Cheng H."/>
            <person name="Song X."/>
            <person name="Hu Y."/>
            <person name="Wu T."/>
            <person name="Yang Q."/>
            <person name="An Z."/>
            <person name="Feng S."/>
            <person name="Deng Z."/>
            <person name="Wu W."/>
            <person name="Zeng X."/>
            <person name="Tu M."/>
            <person name="Wang X."/>
            <person name="Huang H."/>
        </authorList>
    </citation>
    <scope>NUCLEOTIDE SEQUENCE</scope>
    <source>
        <strain evidence="2">MT/VB/25A 57/8</strain>
    </source>
</reference>